<dbReference type="AlphaFoldDB" id="A0A0F9FSC6"/>
<dbReference type="EMBL" id="LAZR01020298">
    <property type="protein sequence ID" value="KKL89394.1"/>
    <property type="molecule type" value="Genomic_DNA"/>
</dbReference>
<accession>A0A0F9FSC6</accession>
<proteinExistence type="predicted"/>
<gene>
    <name evidence="1" type="ORF">LCGC14_1915180</name>
</gene>
<organism evidence="1">
    <name type="scientific">marine sediment metagenome</name>
    <dbReference type="NCBI Taxonomy" id="412755"/>
    <lineage>
        <taxon>unclassified sequences</taxon>
        <taxon>metagenomes</taxon>
        <taxon>ecological metagenomes</taxon>
    </lineage>
</organism>
<sequence length="252" mass="25968">MKNVLIAIIILLLAVPAFAGGSFYTSEPVSGSTVGGTANEVEVTDNGDGSVTLGLTDGVILNAPTVQGFGNAVVFSDSAGLLAQDPVNFIWNDVTKTLSIGNINILGNLVVHGDIGLEAEMHAEELTIALAAGVWANVAGMSSGVVSDSGMIQNATDGSVTVVTGHIYKLVGSASLEDNDGPSEEYHLVPAINGADQNKCEEHRSITVQASLASVSISCLLDLSDGDVITMLANSVGGDDITLEHINWMLFK</sequence>
<evidence type="ECO:0000313" key="1">
    <source>
        <dbReference type="EMBL" id="KKL89394.1"/>
    </source>
</evidence>
<protein>
    <submittedName>
        <fullName evidence="1">Uncharacterized protein</fullName>
    </submittedName>
</protein>
<name>A0A0F9FSC6_9ZZZZ</name>
<reference evidence="1" key="1">
    <citation type="journal article" date="2015" name="Nature">
        <title>Complex archaea that bridge the gap between prokaryotes and eukaryotes.</title>
        <authorList>
            <person name="Spang A."/>
            <person name="Saw J.H."/>
            <person name="Jorgensen S.L."/>
            <person name="Zaremba-Niedzwiedzka K."/>
            <person name="Martijn J."/>
            <person name="Lind A.E."/>
            <person name="van Eijk R."/>
            <person name="Schleper C."/>
            <person name="Guy L."/>
            <person name="Ettema T.J."/>
        </authorList>
    </citation>
    <scope>NUCLEOTIDE SEQUENCE</scope>
</reference>
<comment type="caution">
    <text evidence="1">The sequence shown here is derived from an EMBL/GenBank/DDBJ whole genome shotgun (WGS) entry which is preliminary data.</text>
</comment>